<dbReference type="RefSeq" id="WP_232009443.1">
    <property type="nucleotide sequence ID" value="NZ_LT629740.1"/>
</dbReference>
<dbReference type="InterPro" id="IPR051159">
    <property type="entry name" value="Hexapeptide_acetyltransf"/>
</dbReference>
<dbReference type="PANTHER" id="PTHR23416">
    <property type="entry name" value="SIALIC ACID SYNTHASE-RELATED"/>
    <property type="match status" value="1"/>
</dbReference>
<organism evidence="3 4">
    <name type="scientific">Mucilaginibacter mallensis</name>
    <dbReference type="NCBI Taxonomy" id="652787"/>
    <lineage>
        <taxon>Bacteria</taxon>
        <taxon>Pseudomonadati</taxon>
        <taxon>Bacteroidota</taxon>
        <taxon>Sphingobacteriia</taxon>
        <taxon>Sphingobacteriales</taxon>
        <taxon>Sphingobacteriaceae</taxon>
        <taxon>Mucilaginibacter</taxon>
    </lineage>
</organism>
<proteinExistence type="inferred from homology"/>
<name>A0A1H1X9R8_MUCMA</name>
<evidence type="ECO:0000256" key="2">
    <source>
        <dbReference type="ARBA" id="ARBA00022679"/>
    </source>
</evidence>
<dbReference type="EMBL" id="LT629740">
    <property type="protein sequence ID" value="SDT06057.1"/>
    <property type="molecule type" value="Genomic_DNA"/>
</dbReference>
<keyword evidence="2 3" id="KW-0808">Transferase</keyword>
<dbReference type="PANTHER" id="PTHR23416:SF23">
    <property type="entry name" value="ACETYLTRANSFERASE C18B11.09C-RELATED"/>
    <property type="match status" value="1"/>
</dbReference>
<dbReference type="AlphaFoldDB" id="A0A1H1X9R8"/>
<dbReference type="InterPro" id="IPR011004">
    <property type="entry name" value="Trimer_LpxA-like_sf"/>
</dbReference>
<dbReference type="GO" id="GO:0005829">
    <property type="term" value="C:cytosol"/>
    <property type="evidence" value="ECO:0007669"/>
    <property type="project" value="TreeGrafter"/>
</dbReference>
<dbReference type="GO" id="GO:0008374">
    <property type="term" value="F:O-acyltransferase activity"/>
    <property type="evidence" value="ECO:0007669"/>
    <property type="project" value="TreeGrafter"/>
</dbReference>
<accession>A0A1H1X9R8</accession>
<dbReference type="SUPFAM" id="SSF51161">
    <property type="entry name" value="Trimeric LpxA-like enzymes"/>
    <property type="match status" value="1"/>
</dbReference>
<gene>
    <name evidence="3" type="ORF">SAMN05216490_2397</name>
</gene>
<sequence length="200" mass="22644">MMFSYHNKDSADGYLRPVFSSSNKLRRLTWNLGWLFLCRWTPRPMHKWRVMVIRAFGGKIGDRNVIYPDCTIWAPWLLETEDIVTIGPGVEIYNPGGIYIGHHAVLSQNSYLCGATHDYNSADFTYIMKRIVISPYVWICSKAVVLPGVRCMEGSVLGAASVTSHDLEPWTVYGGHPAKPIKKRTNFLKSPNPIKDEVAI</sequence>
<dbReference type="Gene3D" id="2.160.10.10">
    <property type="entry name" value="Hexapeptide repeat proteins"/>
    <property type="match status" value="1"/>
</dbReference>
<evidence type="ECO:0000313" key="4">
    <source>
        <dbReference type="Proteomes" id="UP000199679"/>
    </source>
</evidence>
<keyword evidence="4" id="KW-1185">Reference proteome</keyword>
<evidence type="ECO:0000256" key="1">
    <source>
        <dbReference type="ARBA" id="ARBA00007274"/>
    </source>
</evidence>
<comment type="similarity">
    <text evidence="1">Belongs to the transferase hexapeptide repeat family.</text>
</comment>
<dbReference type="Proteomes" id="UP000199679">
    <property type="component" value="Chromosome I"/>
</dbReference>
<protein>
    <submittedName>
        <fullName evidence="3">Putative colanic acid biosynthesis acetyltransferase WcaF</fullName>
    </submittedName>
</protein>
<reference evidence="3 4" key="1">
    <citation type="submission" date="2016-10" db="EMBL/GenBank/DDBJ databases">
        <authorList>
            <person name="de Groot N.N."/>
        </authorList>
    </citation>
    <scope>NUCLEOTIDE SEQUENCE [LARGE SCALE GENOMIC DNA]</scope>
    <source>
        <strain evidence="3 4">MP1X4</strain>
    </source>
</reference>
<evidence type="ECO:0000313" key="3">
    <source>
        <dbReference type="EMBL" id="SDT06057.1"/>
    </source>
</evidence>
<dbReference type="STRING" id="652787.SAMN05216490_2397"/>